<organism evidence="2 3">
    <name type="scientific">Thermophilibacter provencensis</name>
    <dbReference type="NCBI Taxonomy" id="1852386"/>
    <lineage>
        <taxon>Bacteria</taxon>
        <taxon>Bacillati</taxon>
        <taxon>Actinomycetota</taxon>
        <taxon>Coriobacteriia</taxon>
        <taxon>Coriobacteriales</taxon>
        <taxon>Atopobiaceae</taxon>
        <taxon>Thermophilibacter</taxon>
    </lineage>
</organism>
<proteinExistence type="predicted"/>
<dbReference type="NCBIfam" id="TIGR00199">
    <property type="entry name" value="PncC_domain"/>
    <property type="match status" value="1"/>
</dbReference>
<dbReference type="EMBL" id="JAUDEA010000005">
    <property type="protein sequence ID" value="MDM8271018.1"/>
    <property type="molecule type" value="Genomic_DNA"/>
</dbReference>
<accession>A0ABT7V351</accession>
<evidence type="ECO:0000259" key="1">
    <source>
        <dbReference type="Pfam" id="PF02464"/>
    </source>
</evidence>
<protein>
    <submittedName>
        <fullName evidence="2">CinA family protein</fullName>
    </submittedName>
</protein>
<reference evidence="2 3" key="2">
    <citation type="submission" date="2023-06" db="EMBL/GenBank/DDBJ databases">
        <title>Identification and characterization of horizontal gene transfer across gut microbiota members of farm animals based on homology search.</title>
        <authorList>
            <person name="Schwarzerova J."/>
            <person name="Nykrynova M."/>
            <person name="Jureckova K."/>
            <person name="Cejkova D."/>
            <person name="Rychlik I."/>
        </authorList>
    </citation>
    <scope>NUCLEOTIDE SEQUENCE [LARGE SCALE GENOMIC DNA]</scope>
    <source>
        <strain evidence="2 3">153_Feed</strain>
    </source>
</reference>
<evidence type="ECO:0000313" key="2">
    <source>
        <dbReference type="EMBL" id="MDM8271018.1"/>
    </source>
</evidence>
<dbReference type="RefSeq" id="WP_289511108.1">
    <property type="nucleotide sequence ID" value="NZ_JAUDEA010000005.1"/>
</dbReference>
<dbReference type="SUPFAM" id="SSF142433">
    <property type="entry name" value="CinA-like"/>
    <property type="match status" value="1"/>
</dbReference>
<evidence type="ECO:0000313" key="3">
    <source>
        <dbReference type="Proteomes" id="UP001529256"/>
    </source>
</evidence>
<keyword evidence="3" id="KW-1185">Reference proteome</keyword>
<dbReference type="Proteomes" id="UP001529256">
    <property type="component" value="Unassembled WGS sequence"/>
</dbReference>
<gene>
    <name evidence="2" type="ORF">QUW25_04950</name>
</gene>
<comment type="caution">
    <text evidence="2">The sequence shown here is derived from an EMBL/GenBank/DDBJ whole genome shotgun (WGS) entry which is preliminary data.</text>
</comment>
<dbReference type="InterPro" id="IPR008136">
    <property type="entry name" value="CinA_C"/>
</dbReference>
<dbReference type="Pfam" id="PF02464">
    <property type="entry name" value="CinA"/>
    <property type="match status" value="1"/>
</dbReference>
<sequence length="178" mass="17946">MGEKTLIEDDGELFDACATLVALAGERGVTLGTAESCTGGLVSGCLTAVPGSSLVVRGGVVSYAIPVKHEVLGVSSEVLDAPGVGAVSSECAEQMAQGARRVLGCDVAVSVTGIAGPGGAEPGKPVGTVWMGLATARGSRTVLNEFPGDRAEVRRAAVERAVELLREGVVEISDNLAR</sequence>
<dbReference type="InterPro" id="IPR036653">
    <property type="entry name" value="CinA-like_C"/>
</dbReference>
<feature type="domain" description="CinA C-terminal" evidence="1">
    <location>
        <begin position="19"/>
        <end position="167"/>
    </location>
</feature>
<reference evidence="3" key="1">
    <citation type="submission" date="2023-06" db="EMBL/GenBank/DDBJ databases">
        <title>Identification and characterization of horizontal gene transfer across gut microbiota members of farm animals based on homology search.</title>
        <authorList>
            <person name="Zeman M."/>
            <person name="Kubasova T."/>
            <person name="Jahodarova E."/>
            <person name="Nykrynova M."/>
            <person name="Rychlik I."/>
        </authorList>
    </citation>
    <scope>NUCLEOTIDE SEQUENCE [LARGE SCALE GENOMIC DNA]</scope>
    <source>
        <strain evidence="3">153_Feed</strain>
    </source>
</reference>
<dbReference type="Gene3D" id="3.90.950.20">
    <property type="entry name" value="CinA-like"/>
    <property type="match status" value="1"/>
</dbReference>
<name>A0ABT7V351_9ACTN</name>